<comment type="caution">
    <text evidence="1">The sequence shown here is derived from an EMBL/GenBank/DDBJ whole genome shotgun (WGS) entry which is preliminary data.</text>
</comment>
<organism evidence="1 2">
    <name type="scientific">Paractinoplanes deccanensis</name>
    <dbReference type="NCBI Taxonomy" id="113561"/>
    <lineage>
        <taxon>Bacteria</taxon>
        <taxon>Bacillati</taxon>
        <taxon>Actinomycetota</taxon>
        <taxon>Actinomycetes</taxon>
        <taxon>Micromonosporales</taxon>
        <taxon>Micromonosporaceae</taxon>
        <taxon>Paractinoplanes</taxon>
    </lineage>
</organism>
<evidence type="ECO:0000313" key="1">
    <source>
        <dbReference type="EMBL" id="GID73980.1"/>
    </source>
</evidence>
<evidence type="ECO:0000313" key="2">
    <source>
        <dbReference type="Proteomes" id="UP000609879"/>
    </source>
</evidence>
<keyword evidence="2" id="KW-1185">Reference proteome</keyword>
<proteinExistence type="predicted"/>
<dbReference type="EMBL" id="BOMI01000045">
    <property type="protein sequence ID" value="GID73980.1"/>
    <property type="molecule type" value="Genomic_DNA"/>
</dbReference>
<name>A0ABQ3Y281_9ACTN</name>
<gene>
    <name evidence="1" type="ORF">Ade02nite_26210</name>
</gene>
<accession>A0ABQ3Y281</accession>
<protein>
    <submittedName>
        <fullName evidence="1">Uncharacterized protein</fullName>
    </submittedName>
</protein>
<sequence>MLRKARAVACGARPVISIDAPKIANAAPATPPTTRVHVLVLMAPVWDDRAPF</sequence>
<dbReference type="Proteomes" id="UP000609879">
    <property type="component" value="Unassembled WGS sequence"/>
</dbReference>
<reference evidence="1 2" key="1">
    <citation type="submission" date="2021-01" db="EMBL/GenBank/DDBJ databases">
        <title>Whole genome shotgun sequence of Actinoplanes deccanensis NBRC 13994.</title>
        <authorList>
            <person name="Komaki H."/>
            <person name="Tamura T."/>
        </authorList>
    </citation>
    <scope>NUCLEOTIDE SEQUENCE [LARGE SCALE GENOMIC DNA]</scope>
    <source>
        <strain evidence="1 2">NBRC 13994</strain>
    </source>
</reference>